<keyword evidence="2" id="KW-1185">Reference proteome</keyword>
<name>A0A388MBU9_CHABU</name>
<dbReference type="Proteomes" id="UP000265515">
    <property type="component" value="Unassembled WGS sequence"/>
</dbReference>
<sequence length="363" mass="41485">MEKKISEWVANLSLGEDEEAQLYVPQEEKEAFARALEMIDDPLERQETEDEKKLEWKLNMKREKKKRREEAARFAAEVEKVRGCMQELQAQAEVPAKLDKIVQYLEVLSEAWLEERQSNRGHDVALQAMRAGFREFARDVVTHVKAEVKGLKEGVRKFCEGAIEGAKVVATAESESRPRREPVKLKFPDAYGGKSDENFDNWEASVNTYVHLQQIAQDDQILVAFQALRDEATSFARSLVRAAGCENNMVAYSKVTPLAQFFKLLRERFADLRRGIRASDKLQTIHSRQWKSAKALKAVMDDLVAIPDYGLTESQLVQLFYRAMPEPLRGHFFDKSQKPTMTYDALSSGAVRGKVHVSFHFLA</sequence>
<accession>A0A388MBU9</accession>
<organism evidence="1 2">
    <name type="scientific">Chara braunii</name>
    <name type="common">Braun's stonewort</name>
    <dbReference type="NCBI Taxonomy" id="69332"/>
    <lineage>
        <taxon>Eukaryota</taxon>
        <taxon>Viridiplantae</taxon>
        <taxon>Streptophyta</taxon>
        <taxon>Charophyceae</taxon>
        <taxon>Charales</taxon>
        <taxon>Characeae</taxon>
        <taxon>Chara</taxon>
    </lineage>
</organism>
<gene>
    <name evidence="1" type="ORF">CBR_g54298</name>
</gene>
<reference evidence="1 2" key="1">
    <citation type="journal article" date="2018" name="Cell">
        <title>The Chara Genome: Secondary Complexity and Implications for Plant Terrestrialization.</title>
        <authorList>
            <person name="Nishiyama T."/>
            <person name="Sakayama H."/>
            <person name="Vries J.D."/>
            <person name="Buschmann H."/>
            <person name="Saint-Marcoux D."/>
            <person name="Ullrich K.K."/>
            <person name="Haas F.B."/>
            <person name="Vanderstraeten L."/>
            <person name="Becker D."/>
            <person name="Lang D."/>
            <person name="Vosolsobe S."/>
            <person name="Rombauts S."/>
            <person name="Wilhelmsson P.K.I."/>
            <person name="Janitza P."/>
            <person name="Kern R."/>
            <person name="Heyl A."/>
            <person name="Rumpler F."/>
            <person name="Villalobos L.I.A.C."/>
            <person name="Clay J.M."/>
            <person name="Skokan R."/>
            <person name="Toyoda A."/>
            <person name="Suzuki Y."/>
            <person name="Kagoshima H."/>
            <person name="Schijlen E."/>
            <person name="Tajeshwar N."/>
            <person name="Catarino B."/>
            <person name="Hetherington A.J."/>
            <person name="Saltykova A."/>
            <person name="Bonnot C."/>
            <person name="Breuninger H."/>
            <person name="Symeonidi A."/>
            <person name="Radhakrishnan G.V."/>
            <person name="Van Nieuwerburgh F."/>
            <person name="Deforce D."/>
            <person name="Chang C."/>
            <person name="Karol K.G."/>
            <person name="Hedrich R."/>
            <person name="Ulvskov P."/>
            <person name="Glockner G."/>
            <person name="Delwiche C.F."/>
            <person name="Petrasek J."/>
            <person name="Van de Peer Y."/>
            <person name="Friml J."/>
            <person name="Beilby M."/>
            <person name="Dolan L."/>
            <person name="Kohara Y."/>
            <person name="Sugano S."/>
            <person name="Fujiyama A."/>
            <person name="Delaux P.-M."/>
            <person name="Quint M."/>
            <person name="TheiBen G."/>
            <person name="Hagemann M."/>
            <person name="Harholt J."/>
            <person name="Dunand C."/>
            <person name="Zachgo S."/>
            <person name="Langdale J."/>
            <person name="Maumus F."/>
            <person name="Straeten D.V.D."/>
            <person name="Gould S.B."/>
            <person name="Rensing S.A."/>
        </authorList>
    </citation>
    <scope>NUCLEOTIDE SEQUENCE [LARGE SCALE GENOMIC DNA]</scope>
    <source>
        <strain evidence="1 2">S276</strain>
    </source>
</reference>
<dbReference type="Gramene" id="GBG92044">
    <property type="protein sequence ID" value="GBG92044"/>
    <property type="gene ID" value="CBR_g54298"/>
</dbReference>
<evidence type="ECO:0000313" key="1">
    <source>
        <dbReference type="EMBL" id="GBG92044.1"/>
    </source>
</evidence>
<protein>
    <submittedName>
        <fullName evidence="1">Uncharacterized protein</fullName>
    </submittedName>
</protein>
<proteinExistence type="predicted"/>
<dbReference type="AlphaFoldDB" id="A0A388MBU9"/>
<dbReference type="EMBL" id="BFEA01000991">
    <property type="protein sequence ID" value="GBG92044.1"/>
    <property type="molecule type" value="Genomic_DNA"/>
</dbReference>
<evidence type="ECO:0000313" key="2">
    <source>
        <dbReference type="Proteomes" id="UP000265515"/>
    </source>
</evidence>
<comment type="caution">
    <text evidence="1">The sequence shown here is derived from an EMBL/GenBank/DDBJ whole genome shotgun (WGS) entry which is preliminary data.</text>
</comment>